<evidence type="ECO:0000313" key="2">
    <source>
        <dbReference type="EMBL" id="EME49145.1"/>
    </source>
</evidence>
<gene>
    <name evidence="2" type="ORF">DOTSEDRAFT_19613</name>
</gene>
<accession>N1Q3C7</accession>
<organism evidence="2 3">
    <name type="scientific">Dothistroma septosporum (strain NZE10 / CBS 128990)</name>
    <name type="common">Red band needle blight fungus</name>
    <name type="synonym">Mycosphaerella pini</name>
    <dbReference type="NCBI Taxonomy" id="675120"/>
    <lineage>
        <taxon>Eukaryota</taxon>
        <taxon>Fungi</taxon>
        <taxon>Dikarya</taxon>
        <taxon>Ascomycota</taxon>
        <taxon>Pezizomycotina</taxon>
        <taxon>Dothideomycetes</taxon>
        <taxon>Dothideomycetidae</taxon>
        <taxon>Mycosphaerellales</taxon>
        <taxon>Mycosphaerellaceae</taxon>
        <taxon>Dothistroma</taxon>
    </lineage>
</organism>
<evidence type="ECO:0000313" key="3">
    <source>
        <dbReference type="Proteomes" id="UP000016933"/>
    </source>
</evidence>
<dbReference type="EMBL" id="KB446535">
    <property type="protein sequence ID" value="EME49145.1"/>
    <property type="molecule type" value="Genomic_DNA"/>
</dbReference>
<reference evidence="3" key="1">
    <citation type="journal article" date="2012" name="PLoS Genet.">
        <title>The genomes of the fungal plant pathogens Cladosporium fulvum and Dothistroma septosporum reveal adaptation to different hosts and lifestyles but also signatures of common ancestry.</title>
        <authorList>
            <person name="de Wit P.J.G.M."/>
            <person name="van der Burgt A."/>
            <person name="Oekmen B."/>
            <person name="Stergiopoulos I."/>
            <person name="Abd-Elsalam K.A."/>
            <person name="Aerts A.L."/>
            <person name="Bahkali A.H."/>
            <person name="Beenen H.G."/>
            <person name="Chettri P."/>
            <person name="Cox M.P."/>
            <person name="Datema E."/>
            <person name="de Vries R.P."/>
            <person name="Dhillon B."/>
            <person name="Ganley A.R."/>
            <person name="Griffiths S.A."/>
            <person name="Guo Y."/>
            <person name="Hamelin R.C."/>
            <person name="Henrissat B."/>
            <person name="Kabir M.S."/>
            <person name="Jashni M.K."/>
            <person name="Kema G."/>
            <person name="Klaubauf S."/>
            <person name="Lapidus A."/>
            <person name="Levasseur A."/>
            <person name="Lindquist E."/>
            <person name="Mehrabi R."/>
            <person name="Ohm R.A."/>
            <person name="Owen T.J."/>
            <person name="Salamov A."/>
            <person name="Schwelm A."/>
            <person name="Schijlen E."/>
            <person name="Sun H."/>
            <person name="van den Burg H.A."/>
            <person name="van Ham R.C.H.J."/>
            <person name="Zhang S."/>
            <person name="Goodwin S.B."/>
            <person name="Grigoriev I.V."/>
            <person name="Collemare J."/>
            <person name="Bradshaw R.E."/>
        </authorList>
    </citation>
    <scope>NUCLEOTIDE SEQUENCE [LARGE SCALE GENOMIC DNA]</scope>
    <source>
        <strain evidence="3">NZE10 / CBS 128990</strain>
    </source>
</reference>
<reference evidence="2 3" key="2">
    <citation type="journal article" date="2012" name="PLoS Pathog.">
        <title>Diverse lifestyles and strategies of plant pathogenesis encoded in the genomes of eighteen Dothideomycetes fungi.</title>
        <authorList>
            <person name="Ohm R.A."/>
            <person name="Feau N."/>
            <person name="Henrissat B."/>
            <person name="Schoch C.L."/>
            <person name="Horwitz B.A."/>
            <person name="Barry K.W."/>
            <person name="Condon B.J."/>
            <person name="Copeland A.C."/>
            <person name="Dhillon B."/>
            <person name="Glaser F."/>
            <person name="Hesse C.N."/>
            <person name="Kosti I."/>
            <person name="LaButti K."/>
            <person name="Lindquist E.A."/>
            <person name="Lucas S."/>
            <person name="Salamov A.A."/>
            <person name="Bradshaw R.E."/>
            <person name="Ciuffetti L."/>
            <person name="Hamelin R.C."/>
            <person name="Kema G.H.J."/>
            <person name="Lawrence C."/>
            <person name="Scott J.A."/>
            <person name="Spatafora J.W."/>
            <person name="Turgeon B.G."/>
            <person name="de Wit P.J.G.M."/>
            <person name="Zhong S."/>
            <person name="Goodwin S.B."/>
            <person name="Grigoriev I.V."/>
        </authorList>
    </citation>
    <scope>NUCLEOTIDE SEQUENCE [LARGE SCALE GENOMIC DNA]</scope>
    <source>
        <strain evidence="3">NZE10 / CBS 128990</strain>
    </source>
</reference>
<protein>
    <submittedName>
        <fullName evidence="2">Uncharacterized protein</fullName>
    </submittedName>
</protein>
<name>N1Q3C7_DOTSN</name>
<dbReference type="HOGENOM" id="CLU_1214728_0_0_1"/>
<feature type="compositionally biased region" description="Polar residues" evidence="1">
    <location>
        <begin position="108"/>
        <end position="135"/>
    </location>
</feature>
<dbReference type="Proteomes" id="UP000016933">
    <property type="component" value="Unassembled WGS sequence"/>
</dbReference>
<feature type="region of interest" description="Disordered" evidence="1">
    <location>
        <begin position="184"/>
        <end position="208"/>
    </location>
</feature>
<proteinExistence type="predicted"/>
<keyword evidence="3" id="KW-1185">Reference proteome</keyword>
<feature type="region of interest" description="Disordered" evidence="1">
    <location>
        <begin position="33"/>
        <end position="54"/>
    </location>
</feature>
<evidence type="ECO:0000256" key="1">
    <source>
        <dbReference type="SAM" id="MobiDB-lite"/>
    </source>
</evidence>
<dbReference type="AlphaFoldDB" id="N1Q3C7"/>
<feature type="region of interest" description="Disordered" evidence="1">
    <location>
        <begin position="83"/>
        <end position="145"/>
    </location>
</feature>
<sequence>MSSRDAPAPYPPAEHFAEIGGLSFNTSSYVDTTSVSAPSATPLLPQSTPSNDSGSSVILPSFSMADTLSASAALFIAPTTAGSHNGTDIVPTPLSSSSTAPAVRPPTLYSTNHTNWQNASHPAQPTTTQPDTLSSLPKAASFPYTNGTETQNYTVSFNDASRTMLMATLKGSSYSMLPVTETATATGNGQATGTDSPEEEQNSSAPGSVQRSLFWTAATLVLAAAWPC</sequence>
<feature type="compositionally biased region" description="Low complexity" evidence="1">
    <location>
        <begin position="184"/>
        <end position="194"/>
    </location>
</feature>